<reference evidence="3 4" key="1">
    <citation type="submission" date="2019-08" db="EMBL/GenBank/DDBJ databases">
        <authorList>
            <person name="Dhanesh K."/>
            <person name="Kumar G."/>
            <person name="Sasikala C."/>
            <person name="Venkata Ramana C."/>
        </authorList>
    </citation>
    <scope>NUCLEOTIDE SEQUENCE [LARGE SCALE GENOMIC DNA]</scope>
    <source>
        <strain evidence="3 4">JC645</strain>
    </source>
</reference>
<accession>A0A5M6D6D3</accession>
<evidence type="ECO:0000313" key="4">
    <source>
        <dbReference type="Proteomes" id="UP000324479"/>
    </source>
</evidence>
<evidence type="ECO:0000256" key="2">
    <source>
        <dbReference type="SAM" id="SignalP"/>
    </source>
</evidence>
<dbReference type="RefSeq" id="WP_150077267.1">
    <property type="nucleotide sequence ID" value="NZ_VWOX01000008.1"/>
</dbReference>
<evidence type="ECO:0000256" key="1">
    <source>
        <dbReference type="SAM" id="MobiDB-lite"/>
    </source>
</evidence>
<protein>
    <recommendedName>
        <fullName evidence="5">DUF5666 domain-containing protein</fullName>
    </recommendedName>
</protein>
<organism evidence="3 4">
    <name type="scientific">Roseiconus nitratireducens</name>
    <dbReference type="NCBI Taxonomy" id="2605748"/>
    <lineage>
        <taxon>Bacteria</taxon>
        <taxon>Pseudomonadati</taxon>
        <taxon>Planctomycetota</taxon>
        <taxon>Planctomycetia</taxon>
        <taxon>Pirellulales</taxon>
        <taxon>Pirellulaceae</taxon>
        <taxon>Roseiconus</taxon>
    </lineage>
</organism>
<evidence type="ECO:0008006" key="5">
    <source>
        <dbReference type="Google" id="ProtNLM"/>
    </source>
</evidence>
<name>A0A5M6D6D3_9BACT</name>
<feature type="compositionally biased region" description="Basic and acidic residues" evidence="1">
    <location>
        <begin position="170"/>
        <end position="185"/>
    </location>
</feature>
<evidence type="ECO:0000313" key="3">
    <source>
        <dbReference type="EMBL" id="KAA5542120.1"/>
    </source>
</evidence>
<gene>
    <name evidence="3" type="ORF">FYK55_15030</name>
</gene>
<dbReference type="Proteomes" id="UP000324479">
    <property type="component" value="Unassembled WGS sequence"/>
</dbReference>
<comment type="caution">
    <text evidence="3">The sequence shown here is derived from an EMBL/GenBank/DDBJ whole genome shotgun (WGS) entry which is preliminary data.</text>
</comment>
<feature type="signal peptide" evidence="2">
    <location>
        <begin position="1"/>
        <end position="25"/>
    </location>
</feature>
<keyword evidence="2" id="KW-0732">Signal</keyword>
<feature type="region of interest" description="Disordered" evidence="1">
    <location>
        <begin position="170"/>
        <end position="201"/>
    </location>
</feature>
<dbReference type="AlphaFoldDB" id="A0A5M6D6D3"/>
<dbReference type="EMBL" id="VWOX01000008">
    <property type="protein sequence ID" value="KAA5542120.1"/>
    <property type="molecule type" value="Genomic_DNA"/>
</dbReference>
<keyword evidence="4" id="KW-1185">Reference proteome</keyword>
<sequence length="378" mass="42137">MNLFKKATILALPLVVVSSSLPAEAQLPGALERQARRGARQLQRQINRADYYTNQSWQQLNPWIQQYGVTPLGRTANAVRQTVDAATRIGDGQYGYRDQSAPNAWFYDYYSYSPTYYTTPSNNRYASAIRYYDPDGDGVFDSRARYRDSDDDGRYDEYDRYDFYSADAVEGRSAETDRARTRVEAESQNQNDSNRYVGPEDARQYTVSGQIKQTKMAQVNGNKNLIVAVTTDNNKSQPIDLGPADGMQGKGFEVGTSITATGAMESIGDKNLLIAERVQIDGGSAMEINRQSGDEWTGEIVSVKTTKVDSSNHYLAVVDVDGERQLVDMGPTDQYKAEIEPSTKVTVRGIPVRSGNYRVLMANRVNLAGQTITLNRLQ</sequence>
<proteinExistence type="predicted"/>
<feature type="chain" id="PRO_5024303589" description="DUF5666 domain-containing protein" evidence="2">
    <location>
        <begin position="26"/>
        <end position="378"/>
    </location>
</feature>